<dbReference type="CDD" id="cd11648">
    <property type="entry name" value="RsmI"/>
    <property type="match status" value="1"/>
</dbReference>
<evidence type="ECO:0000256" key="5">
    <source>
        <dbReference type="ARBA" id="ARBA00022691"/>
    </source>
</evidence>
<dbReference type="GO" id="GO:0070677">
    <property type="term" value="F:rRNA (cytosine-2'-O-)-methyltransferase activity"/>
    <property type="evidence" value="ECO:0007669"/>
    <property type="project" value="UniProtKB-UniRule"/>
</dbReference>
<dbReference type="InterPro" id="IPR014776">
    <property type="entry name" value="4pyrrole_Mease_sub2"/>
</dbReference>
<evidence type="ECO:0000313" key="8">
    <source>
        <dbReference type="EMBL" id="GBC59375.1"/>
    </source>
</evidence>
<dbReference type="PROSITE" id="PS01296">
    <property type="entry name" value="RSMI"/>
    <property type="match status" value="1"/>
</dbReference>
<dbReference type="AlphaFoldDB" id="A0A401FQY8"/>
<dbReference type="FunFam" id="3.40.1010.10:FF:000002">
    <property type="entry name" value="Ribosomal RNA small subunit methyltransferase I"/>
    <property type="match status" value="1"/>
</dbReference>
<comment type="subcellular location">
    <subcellularLocation>
        <location evidence="6">Cytoplasm</location>
    </subcellularLocation>
</comment>
<organism evidence="8 9">
    <name type="scientific">Desulfonema ishimotonii</name>
    <dbReference type="NCBI Taxonomy" id="45657"/>
    <lineage>
        <taxon>Bacteria</taxon>
        <taxon>Pseudomonadati</taxon>
        <taxon>Thermodesulfobacteriota</taxon>
        <taxon>Desulfobacteria</taxon>
        <taxon>Desulfobacterales</taxon>
        <taxon>Desulfococcaceae</taxon>
        <taxon>Desulfonema</taxon>
    </lineage>
</organism>
<keyword evidence="3 6" id="KW-0489">Methyltransferase</keyword>
<protein>
    <recommendedName>
        <fullName evidence="6">Ribosomal RNA small subunit methyltransferase I</fullName>
        <ecNumber evidence="6">2.1.1.198</ecNumber>
    </recommendedName>
    <alternativeName>
        <fullName evidence="6">16S rRNA 2'-O-ribose C1402 methyltransferase</fullName>
    </alternativeName>
    <alternativeName>
        <fullName evidence="6">rRNA (cytidine-2'-O-)-methyltransferase RsmI</fullName>
    </alternativeName>
</protein>
<dbReference type="InterPro" id="IPR014777">
    <property type="entry name" value="4pyrrole_Mease_sub1"/>
</dbReference>
<accession>A0A401FQY8</accession>
<dbReference type="InterPro" id="IPR018063">
    <property type="entry name" value="SAM_MeTrfase_RsmI_CS"/>
</dbReference>
<proteinExistence type="inferred from homology"/>
<dbReference type="InterPro" id="IPR000878">
    <property type="entry name" value="4pyrrol_Mease"/>
</dbReference>
<evidence type="ECO:0000256" key="2">
    <source>
        <dbReference type="ARBA" id="ARBA00022552"/>
    </source>
</evidence>
<reference evidence="9" key="1">
    <citation type="submission" date="2017-11" db="EMBL/GenBank/DDBJ databases">
        <authorList>
            <person name="Watanabe M."/>
            <person name="Kojima H."/>
        </authorList>
    </citation>
    <scope>NUCLEOTIDE SEQUENCE [LARGE SCALE GENOMIC DNA]</scope>
    <source>
        <strain evidence="9">Tokyo 01</strain>
    </source>
</reference>
<evidence type="ECO:0000256" key="6">
    <source>
        <dbReference type="HAMAP-Rule" id="MF_01877"/>
    </source>
</evidence>
<keyword evidence="5 6" id="KW-0949">S-adenosyl-L-methionine</keyword>
<dbReference type="InterPro" id="IPR035996">
    <property type="entry name" value="4pyrrol_Methylase_sf"/>
</dbReference>
<comment type="catalytic activity">
    <reaction evidence="6">
        <text>cytidine(1402) in 16S rRNA + S-adenosyl-L-methionine = 2'-O-methylcytidine(1402) in 16S rRNA + S-adenosyl-L-homocysteine + H(+)</text>
        <dbReference type="Rhea" id="RHEA:42924"/>
        <dbReference type="Rhea" id="RHEA-COMP:10285"/>
        <dbReference type="Rhea" id="RHEA-COMP:10286"/>
        <dbReference type="ChEBI" id="CHEBI:15378"/>
        <dbReference type="ChEBI" id="CHEBI:57856"/>
        <dbReference type="ChEBI" id="CHEBI:59789"/>
        <dbReference type="ChEBI" id="CHEBI:74495"/>
        <dbReference type="ChEBI" id="CHEBI:82748"/>
        <dbReference type="EC" id="2.1.1.198"/>
    </reaction>
</comment>
<comment type="caution">
    <text evidence="8">The sequence shown here is derived from an EMBL/GenBank/DDBJ whole genome shotgun (WGS) entry which is preliminary data.</text>
</comment>
<dbReference type="GO" id="GO:0005737">
    <property type="term" value="C:cytoplasm"/>
    <property type="evidence" value="ECO:0007669"/>
    <property type="project" value="UniProtKB-SubCell"/>
</dbReference>
<feature type="domain" description="Tetrapyrrole methylase" evidence="7">
    <location>
        <begin position="6"/>
        <end position="205"/>
    </location>
</feature>
<dbReference type="FunFam" id="3.30.950.10:FF:000002">
    <property type="entry name" value="Ribosomal RNA small subunit methyltransferase I"/>
    <property type="match status" value="1"/>
</dbReference>
<evidence type="ECO:0000313" key="9">
    <source>
        <dbReference type="Proteomes" id="UP000288096"/>
    </source>
</evidence>
<evidence type="ECO:0000259" key="7">
    <source>
        <dbReference type="Pfam" id="PF00590"/>
    </source>
</evidence>
<dbReference type="Proteomes" id="UP000288096">
    <property type="component" value="Unassembled WGS sequence"/>
</dbReference>
<dbReference type="EMBL" id="BEXT01000001">
    <property type="protein sequence ID" value="GBC59375.1"/>
    <property type="molecule type" value="Genomic_DNA"/>
</dbReference>
<dbReference type="SUPFAM" id="SSF53790">
    <property type="entry name" value="Tetrapyrrole methylase"/>
    <property type="match status" value="1"/>
</dbReference>
<dbReference type="Gene3D" id="3.40.1010.10">
    <property type="entry name" value="Cobalt-precorrin-4 Transmethylase, Domain 1"/>
    <property type="match status" value="1"/>
</dbReference>
<dbReference type="HAMAP" id="MF_01877">
    <property type="entry name" value="16SrRNA_methyltr_I"/>
    <property type="match status" value="1"/>
</dbReference>
<sequence>MDKKGHLYIVATPIGNMEDITLRAIRILAEADVVAAEDTRNTARLLSHHDIRANLISYHEHNEAERTQHLIHKLEQGESVALVSDAGTPCVSDPGYRLARTAIEKGVRVIPIPGVSAAITALSASGLPTDAFTFIGFPPRKKGKRTDLLRTLQSEPRTLIFYESPRRIAAFAEELLDILGDRYAVLSRELTKVYEEFIRGNLSHILEEIRHRPAIKGEITLLVGGFDAAAKEAVTAETLKAEIARSLDQKIKISEISKKISKKYGLPRKEIYGEALNVQQERKSS</sequence>
<reference evidence="9" key="2">
    <citation type="submission" date="2019-01" db="EMBL/GenBank/DDBJ databases">
        <title>Genome sequence of Desulfonema ishimotonii strain Tokyo 01.</title>
        <authorList>
            <person name="Fukui M."/>
        </authorList>
    </citation>
    <scope>NUCLEOTIDE SEQUENCE [LARGE SCALE GENOMIC DNA]</scope>
    <source>
        <strain evidence="9">Tokyo 01</strain>
    </source>
</reference>
<dbReference type="PANTHER" id="PTHR46111:SF1">
    <property type="entry name" value="RIBOSOMAL RNA SMALL SUBUNIT METHYLTRANSFERASE I"/>
    <property type="match status" value="1"/>
</dbReference>
<keyword evidence="2 6" id="KW-0698">rRNA processing</keyword>
<evidence type="ECO:0000256" key="4">
    <source>
        <dbReference type="ARBA" id="ARBA00022679"/>
    </source>
</evidence>
<comment type="similarity">
    <text evidence="6">Belongs to the methyltransferase superfamily. RsmI family.</text>
</comment>
<evidence type="ECO:0000256" key="1">
    <source>
        <dbReference type="ARBA" id="ARBA00022490"/>
    </source>
</evidence>
<comment type="function">
    <text evidence="6">Catalyzes the 2'-O-methylation of the ribose of cytidine 1402 (C1402) in 16S rRNA.</text>
</comment>
<dbReference type="InterPro" id="IPR008189">
    <property type="entry name" value="rRNA_ssu_MeTfrase_I"/>
</dbReference>
<evidence type="ECO:0000256" key="3">
    <source>
        <dbReference type="ARBA" id="ARBA00022603"/>
    </source>
</evidence>
<dbReference type="Pfam" id="PF00590">
    <property type="entry name" value="TP_methylase"/>
    <property type="match status" value="1"/>
</dbReference>
<dbReference type="PIRSF" id="PIRSF005917">
    <property type="entry name" value="MTase_YraL"/>
    <property type="match status" value="1"/>
</dbReference>
<dbReference type="OrthoDB" id="9809084at2"/>
<dbReference type="RefSeq" id="WP_124326897.1">
    <property type="nucleotide sequence ID" value="NZ_BEXT01000001.1"/>
</dbReference>
<name>A0A401FQY8_9BACT</name>
<dbReference type="Gene3D" id="3.30.950.10">
    <property type="entry name" value="Methyltransferase, Cobalt-precorrin-4 Transmethylase, Domain 2"/>
    <property type="match status" value="1"/>
</dbReference>
<keyword evidence="4 6" id="KW-0808">Transferase</keyword>
<keyword evidence="9" id="KW-1185">Reference proteome</keyword>
<gene>
    <name evidence="6" type="primary">rsmI</name>
    <name evidence="8" type="ORF">DENIS_0314</name>
</gene>
<dbReference type="NCBIfam" id="TIGR00096">
    <property type="entry name" value="16S rRNA (cytidine(1402)-2'-O)-methyltransferase"/>
    <property type="match status" value="1"/>
</dbReference>
<keyword evidence="1 6" id="KW-0963">Cytoplasm</keyword>
<dbReference type="PANTHER" id="PTHR46111">
    <property type="entry name" value="RIBOSOMAL RNA SMALL SUBUNIT METHYLTRANSFERASE I"/>
    <property type="match status" value="1"/>
</dbReference>
<dbReference type="EC" id="2.1.1.198" evidence="6"/>